<evidence type="ECO:0000313" key="2">
    <source>
        <dbReference type="Proteomes" id="UP001445076"/>
    </source>
</evidence>
<organism evidence="1 2">
    <name type="scientific">Cherax quadricarinatus</name>
    <name type="common">Australian red claw crayfish</name>
    <dbReference type="NCBI Taxonomy" id="27406"/>
    <lineage>
        <taxon>Eukaryota</taxon>
        <taxon>Metazoa</taxon>
        <taxon>Ecdysozoa</taxon>
        <taxon>Arthropoda</taxon>
        <taxon>Crustacea</taxon>
        <taxon>Multicrustacea</taxon>
        <taxon>Malacostraca</taxon>
        <taxon>Eumalacostraca</taxon>
        <taxon>Eucarida</taxon>
        <taxon>Decapoda</taxon>
        <taxon>Pleocyemata</taxon>
        <taxon>Astacidea</taxon>
        <taxon>Parastacoidea</taxon>
        <taxon>Parastacidae</taxon>
        <taxon>Cherax</taxon>
    </lineage>
</organism>
<dbReference type="AlphaFoldDB" id="A0AAW0VQU3"/>
<accession>A0AAW0VQU3</accession>
<dbReference type="EMBL" id="JARKIK010002467">
    <property type="protein sequence ID" value="KAK8719314.1"/>
    <property type="molecule type" value="Genomic_DNA"/>
</dbReference>
<sequence length="111" mass="12315">TLLPSVNICHNNNKSKNNYFSPPFVSNCGLTVCKHACGVVGGRWRPGEPSQCLLTLNKKVNKRSHSRRQCRGKLRLQSHCLASSHTVWPPASLSGLQPPLLHTISHPTHQF</sequence>
<proteinExistence type="predicted"/>
<evidence type="ECO:0000313" key="1">
    <source>
        <dbReference type="EMBL" id="KAK8719314.1"/>
    </source>
</evidence>
<reference evidence="1 2" key="1">
    <citation type="journal article" date="2024" name="BMC Genomics">
        <title>Genome assembly of redclaw crayfish (Cherax quadricarinatus) provides insights into its immune adaptation and hypoxia tolerance.</title>
        <authorList>
            <person name="Liu Z."/>
            <person name="Zheng J."/>
            <person name="Li H."/>
            <person name="Fang K."/>
            <person name="Wang S."/>
            <person name="He J."/>
            <person name="Zhou D."/>
            <person name="Weng S."/>
            <person name="Chi M."/>
            <person name="Gu Z."/>
            <person name="He J."/>
            <person name="Li F."/>
            <person name="Wang M."/>
        </authorList>
    </citation>
    <scope>NUCLEOTIDE SEQUENCE [LARGE SCALE GENOMIC DNA]</scope>
    <source>
        <strain evidence="1">ZL_2023a</strain>
    </source>
</reference>
<gene>
    <name evidence="1" type="ORF">OTU49_014107</name>
</gene>
<keyword evidence="2" id="KW-1185">Reference proteome</keyword>
<comment type="caution">
    <text evidence="1">The sequence shown here is derived from an EMBL/GenBank/DDBJ whole genome shotgun (WGS) entry which is preliminary data.</text>
</comment>
<protein>
    <submittedName>
        <fullName evidence="1">Uncharacterized protein</fullName>
    </submittedName>
</protein>
<name>A0AAW0VQU3_CHEQU</name>
<dbReference type="Proteomes" id="UP001445076">
    <property type="component" value="Unassembled WGS sequence"/>
</dbReference>
<feature type="non-terminal residue" evidence="1">
    <location>
        <position position="1"/>
    </location>
</feature>